<evidence type="ECO:0000256" key="8">
    <source>
        <dbReference type="ARBA" id="ARBA00023114"/>
    </source>
</evidence>
<name>A0A127JZ83_9BURK</name>
<organism evidence="13 14">
    <name type="scientific">Ramlibacter tataouinensis</name>
    <dbReference type="NCBI Taxonomy" id="94132"/>
    <lineage>
        <taxon>Bacteria</taxon>
        <taxon>Pseudomonadati</taxon>
        <taxon>Pseudomonadota</taxon>
        <taxon>Betaproteobacteria</taxon>
        <taxon>Burkholderiales</taxon>
        <taxon>Comamonadaceae</taxon>
        <taxon>Ramlibacter</taxon>
    </lineage>
</organism>
<comment type="subunit">
    <text evidence="2">Homotrimer.</text>
</comment>
<keyword evidence="3" id="KW-0813">Transport</keyword>
<evidence type="ECO:0000256" key="7">
    <source>
        <dbReference type="ARBA" id="ARBA00023065"/>
    </source>
</evidence>
<evidence type="ECO:0000259" key="12">
    <source>
        <dbReference type="Pfam" id="PF13609"/>
    </source>
</evidence>
<dbReference type="InterPro" id="IPR050298">
    <property type="entry name" value="Gram-neg_bact_OMP"/>
</dbReference>
<dbReference type="EMBL" id="CP010951">
    <property type="protein sequence ID" value="AMO25195.1"/>
    <property type="molecule type" value="Genomic_DNA"/>
</dbReference>
<evidence type="ECO:0000313" key="14">
    <source>
        <dbReference type="Proteomes" id="UP000070433"/>
    </source>
</evidence>
<evidence type="ECO:0000313" key="13">
    <source>
        <dbReference type="EMBL" id="AMO25195.1"/>
    </source>
</evidence>
<keyword evidence="8" id="KW-0626">Porin</keyword>
<keyword evidence="5" id="KW-0812">Transmembrane</keyword>
<feature type="signal peptide" evidence="11">
    <location>
        <begin position="1"/>
        <end position="17"/>
    </location>
</feature>
<protein>
    <recommendedName>
        <fullName evidence="12">Porin domain-containing protein</fullName>
    </recommendedName>
</protein>
<feature type="chain" id="PRO_5007449680" description="Porin domain-containing protein" evidence="11">
    <location>
        <begin position="18"/>
        <end position="368"/>
    </location>
</feature>
<evidence type="ECO:0000256" key="6">
    <source>
        <dbReference type="ARBA" id="ARBA00022729"/>
    </source>
</evidence>
<evidence type="ECO:0000256" key="1">
    <source>
        <dbReference type="ARBA" id="ARBA00004571"/>
    </source>
</evidence>
<keyword evidence="4" id="KW-1134">Transmembrane beta strand</keyword>
<evidence type="ECO:0000256" key="2">
    <source>
        <dbReference type="ARBA" id="ARBA00011233"/>
    </source>
</evidence>
<feature type="domain" description="Porin" evidence="12">
    <location>
        <begin position="10"/>
        <end position="340"/>
    </location>
</feature>
<dbReference type="PANTHER" id="PTHR34501:SF9">
    <property type="entry name" value="MAJOR OUTER MEMBRANE PROTEIN P.IA"/>
    <property type="match status" value="1"/>
</dbReference>
<evidence type="ECO:0000256" key="11">
    <source>
        <dbReference type="SAM" id="SignalP"/>
    </source>
</evidence>
<comment type="subcellular location">
    <subcellularLocation>
        <location evidence="1">Cell outer membrane</location>
        <topology evidence="1">Multi-pass membrane protein</topology>
    </subcellularLocation>
</comment>
<accession>A0A127JZ83</accession>
<dbReference type="PANTHER" id="PTHR34501">
    <property type="entry name" value="PROTEIN YDDL-RELATED"/>
    <property type="match status" value="1"/>
</dbReference>
<dbReference type="GO" id="GO:0015288">
    <property type="term" value="F:porin activity"/>
    <property type="evidence" value="ECO:0007669"/>
    <property type="project" value="UniProtKB-KW"/>
</dbReference>
<evidence type="ECO:0000256" key="5">
    <source>
        <dbReference type="ARBA" id="ARBA00022692"/>
    </source>
</evidence>
<sequence length="368" mass="38026">MKLISLVPLSMAGAALAQVGGTGGAAVTTSNVSLFGVVDIAASWGKGDVADSTRLVQGANTQSRVGFRGVEDLGGGVGAGFWLEAGVNADNGTGAASNTNNQLLPAGATPNNGAGGLTFNRRSTVSLLSRFGELRLGRDYVATYRNRDQVDPFTTNGVGGNVADQLNITPVTGVRASNMIGYFLPGNLGGFFGEAQYFMGENPDNTVNDKDGSGYQARLGWASGPFGIAAAYGVTRYATTATIGDVTSWNVGGHWDFGFLRLMGGWYDDQMDSLVKVNAEGYLVGAVMPIGAGELKASFSSYETDAATNPTARKIAVGYVHNMSKRTAAYVTYAHLENRGSAAASLAGSITAPGKNSDGIDVGLKHSF</sequence>
<keyword evidence="10" id="KW-0998">Cell outer membrane</keyword>
<evidence type="ECO:0000256" key="3">
    <source>
        <dbReference type="ARBA" id="ARBA00022448"/>
    </source>
</evidence>
<dbReference type="Pfam" id="PF13609">
    <property type="entry name" value="Porin_4"/>
    <property type="match status" value="1"/>
</dbReference>
<dbReference type="Proteomes" id="UP000070433">
    <property type="component" value="Chromosome"/>
</dbReference>
<dbReference type="GO" id="GO:0006811">
    <property type="term" value="P:monoatomic ion transport"/>
    <property type="evidence" value="ECO:0007669"/>
    <property type="project" value="UniProtKB-KW"/>
</dbReference>
<keyword evidence="9" id="KW-0472">Membrane</keyword>
<dbReference type="SUPFAM" id="SSF56935">
    <property type="entry name" value="Porins"/>
    <property type="match status" value="1"/>
</dbReference>
<dbReference type="InterPro" id="IPR033900">
    <property type="entry name" value="Gram_neg_porin_domain"/>
</dbReference>
<evidence type="ECO:0000256" key="4">
    <source>
        <dbReference type="ARBA" id="ARBA00022452"/>
    </source>
</evidence>
<dbReference type="Gene3D" id="2.40.160.10">
    <property type="entry name" value="Porin"/>
    <property type="match status" value="1"/>
</dbReference>
<dbReference type="OrthoDB" id="6975458at2"/>
<keyword evidence="14" id="KW-1185">Reference proteome</keyword>
<evidence type="ECO:0000256" key="9">
    <source>
        <dbReference type="ARBA" id="ARBA00023136"/>
    </source>
</evidence>
<gene>
    <name evidence="13" type="ORF">UC35_02050</name>
</gene>
<keyword evidence="6 11" id="KW-0732">Signal</keyword>
<dbReference type="InterPro" id="IPR023614">
    <property type="entry name" value="Porin_dom_sf"/>
</dbReference>
<dbReference type="AlphaFoldDB" id="A0A127JZ83"/>
<dbReference type="GO" id="GO:0009279">
    <property type="term" value="C:cell outer membrane"/>
    <property type="evidence" value="ECO:0007669"/>
    <property type="project" value="UniProtKB-SubCell"/>
</dbReference>
<keyword evidence="7" id="KW-0406">Ion transport</keyword>
<reference evidence="13 14" key="1">
    <citation type="journal article" date="2014" name="Int. J. Syst. Evol. Microbiol.">
        <title>Ramlibacter solisilvae sp. nov., isolated from forest soil, and emended description of the genus Ramlibacter.</title>
        <authorList>
            <person name="Lee H.J."/>
            <person name="Lee S.H."/>
            <person name="Lee S.S."/>
            <person name="Lee J.S."/>
            <person name="Kim Y."/>
            <person name="Kim S.C."/>
            <person name="Jeon C.O."/>
        </authorList>
    </citation>
    <scope>NUCLEOTIDE SEQUENCE [LARGE SCALE GENOMIC DNA]</scope>
    <source>
        <strain evidence="13 14">5-10</strain>
    </source>
</reference>
<dbReference type="GO" id="GO:0046930">
    <property type="term" value="C:pore complex"/>
    <property type="evidence" value="ECO:0007669"/>
    <property type="project" value="UniProtKB-KW"/>
</dbReference>
<dbReference type="PATRIC" id="fig|94132.3.peg.407"/>
<dbReference type="CDD" id="cd00342">
    <property type="entry name" value="gram_neg_porins"/>
    <property type="match status" value="1"/>
</dbReference>
<evidence type="ECO:0000256" key="10">
    <source>
        <dbReference type="ARBA" id="ARBA00023237"/>
    </source>
</evidence>
<proteinExistence type="predicted"/>